<organism evidence="1 2">
    <name type="scientific">Sphingomonas abietis</name>
    <dbReference type="NCBI Taxonomy" id="3012344"/>
    <lineage>
        <taxon>Bacteria</taxon>
        <taxon>Pseudomonadati</taxon>
        <taxon>Pseudomonadota</taxon>
        <taxon>Alphaproteobacteria</taxon>
        <taxon>Sphingomonadales</taxon>
        <taxon>Sphingomonadaceae</taxon>
        <taxon>Sphingomonas</taxon>
    </lineage>
</organism>
<dbReference type="Proteomes" id="UP001210865">
    <property type="component" value="Chromosome"/>
</dbReference>
<accession>A0ABY7NKF5</accession>
<proteinExistence type="predicted"/>
<evidence type="ECO:0000313" key="2">
    <source>
        <dbReference type="Proteomes" id="UP001210865"/>
    </source>
</evidence>
<protein>
    <recommendedName>
        <fullName evidence="3">HNH endonuclease 5 domain-containing protein</fullName>
    </recommendedName>
</protein>
<reference evidence="1 2" key="1">
    <citation type="submission" date="2022-12" db="EMBL/GenBank/DDBJ databases">
        <title>Sphingomonas abieness sp. nov., an endophytic bacterium isolated from Abies koreana.</title>
        <authorList>
            <person name="Jiang L."/>
            <person name="Lee J."/>
        </authorList>
    </citation>
    <scope>NUCLEOTIDE SEQUENCE [LARGE SCALE GENOMIC DNA]</scope>
    <source>
        <strain evidence="2">PAMB 00755</strain>
    </source>
</reference>
<evidence type="ECO:0008006" key="3">
    <source>
        <dbReference type="Google" id="ProtNLM"/>
    </source>
</evidence>
<dbReference type="EMBL" id="CP115174">
    <property type="protein sequence ID" value="WBO21722.1"/>
    <property type="molecule type" value="Genomic_DNA"/>
</dbReference>
<sequence length="304" mass="32771">MILLEYDVDESPARRLPSPGKCIYCGAADVPLTEEHVIPFAIGKNATILEGASCDDCQKTIQPYEQRVLRHQLGVFRAMVEAPTRKKKDRPKVIRLPLVEIRPDGTVGRDLGSREIPIVDGPLILNLWQSPPPAILGEKSDPANAEGVSWRFIESSRADPILHKVAKEEDVAGAAIVLPPVNRLDYVRSLAKTAHAYAAAELGVDAFEPFLTDIILNRSDEVGRFVGDMPGVASLEGPSGHSFKITLGQTPPELGDAGGLIVVFMQFWAELGSPPHLVVVGRPLIDMEAHFAARSAEQAAAGAA</sequence>
<gene>
    <name evidence="1" type="ORF">PBT88_16345</name>
</gene>
<name>A0ABY7NKF5_9SPHN</name>
<dbReference type="RefSeq" id="WP_270076370.1">
    <property type="nucleotide sequence ID" value="NZ_CP115174.1"/>
</dbReference>
<evidence type="ECO:0000313" key="1">
    <source>
        <dbReference type="EMBL" id="WBO21722.1"/>
    </source>
</evidence>
<keyword evidence="2" id="KW-1185">Reference proteome</keyword>